<dbReference type="PANTHER" id="PTHR35910:SF1">
    <property type="entry name" value="2EXR DOMAIN-CONTAINING PROTEIN"/>
    <property type="match status" value="1"/>
</dbReference>
<dbReference type="OrthoDB" id="3561461at2759"/>
<evidence type="ECO:0000259" key="1">
    <source>
        <dbReference type="Pfam" id="PF20150"/>
    </source>
</evidence>
<accession>A0A8H7TDP0</accession>
<dbReference type="PANTHER" id="PTHR35910">
    <property type="entry name" value="2EXR DOMAIN-CONTAINING PROTEIN"/>
    <property type="match status" value="1"/>
</dbReference>
<name>A0A8H7TDP0_9HELO</name>
<comment type="caution">
    <text evidence="2">The sequence shown here is derived from an EMBL/GenBank/DDBJ whole genome shotgun (WGS) entry which is preliminary data.</text>
</comment>
<evidence type="ECO:0000313" key="3">
    <source>
        <dbReference type="Proteomes" id="UP000664132"/>
    </source>
</evidence>
<dbReference type="EMBL" id="JAFJYH010000160">
    <property type="protein sequence ID" value="KAG4417245.1"/>
    <property type="molecule type" value="Genomic_DNA"/>
</dbReference>
<dbReference type="Proteomes" id="UP000664132">
    <property type="component" value="Unassembled WGS sequence"/>
</dbReference>
<protein>
    <recommendedName>
        <fullName evidence="1">2EXR domain-containing protein</fullName>
    </recommendedName>
</protein>
<reference evidence="2" key="1">
    <citation type="submission" date="2021-02" db="EMBL/GenBank/DDBJ databases">
        <title>Genome sequence Cadophora malorum strain M34.</title>
        <authorList>
            <person name="Stefanovic E."/>
            <person name="Vu D."/>
            <person name="Scully C."/>
            <person name="Dijksterhuis J."/>
            <person name="Roader J."/>
            <person name="Houbraken J."/>
        </authorList>
    </citation>
    <scope>NUCLEOTIDE SEQUENCE</scope>
    <source>
        <strain evidence="2">M34</strain>
    </source>
</reference>
<sequence length="258" mass="28504">MRSEASSTEAIPSHAISAEAAHTEAVSIEPTPVLQNSGAVFHLCSKLPLELRMMILRVLIDETRTIKVVHAGPSSKSMLTSPAVTSRRPLCQLEDKQIPALLHASKDTRGIALKFYKAVSPDFLANPFYYNETFDTLSVSSVGIAVSMAIWWTNISEMRISTLAINMSCIPDVEFTKQLLELEEREYRLDEKNQLQEWCELGFLLVDQHPDSLLVEVIEICNGALGKVLISGSECEKSTTVGLRKVGETVNLEFPGLV</sequence>
<evidence type="ECO:0000313" key="2">
    <source>
        <dbReference type="EMBL" id="KAG4417245.1"/>
    </source>
</evidence>
<feature type="domain" description="2EXR" evidence="1">
    <location>
        <begin position="41"/>
        <end position="137"/>
    </location>
</feature>
<dbReference type="InterPro" id="IPR045518">
    <property type="entry name" value="2EXR"/>
</dbReference>
<organism evidence="2 3">
    <name type="scientific">Cadophora malorum</name>
    <dbReference type="NCBI Taxonomy" id="108018"/>
    <lineage>
        <taxon>Eukaryota</taxon>
        <taxon>Fungi</taxon>
        <taxon>Dikarya</taxon>
        <taxon>Ascomycota</taxon>
        <taxon>Pezizomycotina</taxon>
        <taxon>Leotiomycetes</taxon>
        <taxon>Helotiales</taxon>
        <taxon>Ploettnerulaceae</taxon>
        <taxon>Cadophora</taxon>
    </lineage>
</organism>
<keyword evidence="3" id="KW-1185">Reference proteome</keyword>
<dbReference type="Pfam" id="PF20150">
    <property type="entry name" value="2EXR"/>
    <property type="match status" value="1"/>
</dbReference>
<gene>
    <name evidence="2" type="ORF">IFR04_009615</name>
</gene>
<dbReference type="AlphaFoldDB" id="A0A8H7TDP0"/>
<proteinExistence type="predicted"/>